<feature type="transmembrane region" description="Helical" evidence="2">
    <location>
        <begin position="249"/>
        <end position="266"/>
    </location>
</feature>
<keyword evidence="2" id="KW-0812">Transmembrane</keyword>
<feature type="transmembrane region" description="Helical" evidence="2">
    <location>
        <begin position="470"/>
        <end position="491"/>
    </location>
</feature>
<dbReference type="AlphaFoldDB" id="A0A1W1VK37"/>
<dbReference type="EMBL" id="FWWU01000009">
    <property type="protein sequence ID" value="SMB93698.1"/>
    <property type="molecule type" value="Genomic_DNA"/>
</dbReference>
<feature type="transmembrane region" description="Helical" evidence="2">
    <location>
        <begin position="121"/>
        <end position="141"/>
    </location>
</feature>
<feature type="transmembrane region" description="Helical" evidence="2">
    <location>
        <begin position="569"/>
        <end position="587"/>
    </location>
</feature>
<gene>
    <name evidence="3" type="ORF">SAMN00790413_02081</name>
</gene>
<feature type="transmembrane region" description="Helical" evidence="2">
    <location>
        <begin position="544"/>
        <end position="562"/>
    </location>
</feature>
<feature type="compositionally biased region" description="Low complexity" evidence="1">
    <location>
        <begin position="81"/>
        <end position="97"/>
    </location>
</feature>
<proteinExistence type="predicted"/>
<feature type="transmembrane region" description="Helical" evidence="2">
    <location>
        <begin position="656"/>
        <end position="679"/>
    </location>
</feature>
<evidence type="ECO:0000313" key="3">
    <source>
        <dbReference type="EMBL" id="SMB93698.1"/>
    </source>
</evidence>
<evidence type="ECO:0008006" key="5">
    <source>
        <dbReference type="Google" id="ProtNLM"/>
    </source>
</evidence>
<reference evidence="3 4" key="1">
    <citation type="submission" date="2017-04" db="EMBL/GenBank/DDBJ databases">
        <authorList>
            <person name="Afonso C.L."/>
            <person name="Miller P.J."/>
            <person name="Scott M.A."/>
            <person name="Spackman E."/>
            <person name="Goraichik I."/>
            <person name="Dimitrov K.M."/>
            <person name="Suarez D.L."/>
            <person name="Swayne D.E."/>
        </authorList>
    </citation>
    <scope>NUCLEOTIDE SEQUENCE [LARGE SCALE GENOMIC DNA]</scope>
    <source>
        <strain evidence="3 4">KR-140</strain>
    </source>
</reference>
<feature type="transmembrane region" description="Helical" evidence="2">
    <location>
        <begin position="818"/>
        <end position="836"/>
    </location>
</feature>
<feature type="transmembrane region" description="Helical" evidence="2">
    <location>
        <begin position="756"/>
        <end position="774"/>
    </location>
</feature>
<feature type="transmembrane region" description="Helical" evidence="2">
    <location>
        <begin position="183"/>
        <end position="213"/>
    </location>
</feature>
<feature type="transmembrane region" description="Helical" evidence="2">
    <location>
        <begin position="632"/>
        <end position="650"/>
    </location>
</feature>
<feature type="transmembrane region" description="Helical" evidence="2">
    <location>
        <begin position="302"/>
        <end position="321"/>
    </location>
</feature>
<feature type="transmembrane region" description="Helical" evidence="2">
    <location>
        <begin position="512"/>
        <end position="532"/>
    </location>
</feature>
<accession>A0A1W1VK37</accession>
<protein>
    <recommendedName>
        <fullName evidence="5">DUF2339 domain-containing protein</fullName>
    </recommendedName>
</protein>
<dbReference type="RefSeq" id="WP_084049417.1">
    <property type="nucleotide sequence ID" value="NZ_FWWU01000009.1"/>
</dbReference>
<evidence type="ECO:0000313" key="4">
    <source>
        <dbReference type="Proteomes" id="UP000192582"/>
    </source>
</evidence>
<feature type="region of interest" description="Disordered" evidence="1">
    <location>
        <begin position="47"/>
        <end position="111"/>
    </location>
</feature>
<feature type="transmembrane region" description="Helical" evidence="2">
    <location>
        <begin position="153"/>
        <end position="171"/>
    </location>
</feature>
<organism evidence="3 4">
    <name type="scientific">Deinococcus hopiensis KR-140</name>
    <dbReference type="NCBI Taxonomy" id="695939"/>
    <lineage>
        <taxon>Bacteria</taxon>
        <taxon>Thermotogati</taxon>
        <taxon>Deinococcota</taxon>
        <taxon>Deinococci</taxon>
        <taxon>Deinococcales</taxon>
        <taxon>Deinococcaceae</taxon>
        <taxon>Deinococcus</taxon>
    </lineage>
</organism>
<feature type="transmembrane region" description="Helical" evidence="2">
    <location>
        <begin position="794"/>
        <end position="811"/>
    </location>
</feature>
<dbReference type="OrthoDB" id="9827402at2"/>
<name>A0A1W1VK37_9DEIO</name>
<feature type="transmembrane region" description="Helical" evidence="2">
    <location>
        <begin position="278"/>
        <end position="296"/>
    </location>
</feature>
<keyword evidence="2" id="KW-0472">Membrane</keyword>
<feature type="region of interest" description="Disordered" evidence="1">
    <location>
        <begin position="868"/>
        <end position="888"/>
    </location>
</feature>
<feature type="transmembrane region" description="Helical" evidence="2">
    <location>
        <begin position="353"/>
        <end position="371"/>
    </location>
</feature>
<feature type="transmembrane region" description="Helical" evidence="2">
    <location>
        <begin position="848"/>
        <end position="865"/>
    </location>
</feature>
<feature type="transmembrane region" description="Helical" evidence="2">
    <location>
        <begin position="686"/>
        <end position="704"/>
    </location>
</feature>
<feature type="transmembrane region" description="Helical" evidence="2">
    <location>
        <begin position="391"/>
        <end position="410"/>
    </location>
</feature>
<evidence type="ECO:0000256" key="1">
    <source>
        <dbReference type="SAM" id="MobiDB-lite"/>
    </source>
</evidence>
<evidence type="ECO:0000256" key="2">
    <source>
        <dbReference type="SAM" id="Phobius"/>
    </source>
</evidence>
<keyword evidence="2" id="KW-1133">Transmembrane helix</keyword>
<feature type="transmembrane region" description="Helical" evidence="2">
    <location>
        <begin position="593"/>
        <end position="611"/>
    </location>
</feature>
<feature type="transmembrane region" description="Helical" evidence="2">
    <location>
        <begin position="225"/>
        <end position="243"/>
    </location>
</feature>
<dbReference type="Proteomes" id="UP000192582">
    <property type="component" value="Unassembled WGS sequence"/>
</dbReference>
<feature type="transmembrane region" description="Helical" evidence="2">
    <location>
        <begin position="422"/>
        <end position="443"/>
    </location>
</feature>
<sequence>MNAALFALLVLGLALLRRTGDLSAEVRRLRERLERLEGAGERVAFPPAVEPNWHAPPVGEPVGSAAAPPAEPLPPMPVTEAPYGSGAPPASSSGPATRRPPAPMRPAPTIQVRPAPSSRTVFAVLGAAVTLVGAAWFMAALARSGVLTRQVQLALAAGLAVVLYLMAGRAAPVIGEALRGLGYGILALCIGALVGTGVAAPGAVLAALLALSLAVGVHGAVQGRLLGTVTALAGASLSTWILADNLGVSPVPHLALLGLFACTVLAERRLTQPGSALLAFVPPVSLLGLLVTAAVHDAWGPPLPWAALLLGAVLTGLRIGLGQGGPIRDTYGEPAADSASSTPDVFSPPPRSVLGAAGLLLGGLLGAAPLLRPSGSGAPDGSWRLEESTTGLLLGLGAVCVALAVALHRRAAREGEGGPARLLRDAVLGVGVGLLGGALALGLDGFRVSTRLLGLTGAAALLGTWMRSVFWRWSGVAAVLLVLLDHLLTPWPSSVVVAGLALGTGVALGRRAGALVAAGAGLVLVSALAWAAPLPGLGSVTAHFLWAAFAALALHGLALGLARRGQPSRAGVLACGAVAANVLLVPAGLDLAAWPVQAAVFGLLTGALLYMSPAARLAAEVWGREAAVSGTWAVLEGLGVFAAVLGLLTWSLEELFAGHALPPLDLLLAGLAVLAALLPSHSRWNLRAWPVLALGVAVTALRMLDAPPSVATGLQTLLGAVAILAALWLLVAQSGRRWLEQWRGERPAGREVDRPWMQDGVLVALGLLLLALMGRTAELLRRAGPELSSLTSTSLSTAVLLAASVLALLQARRRERQVGWWVALTAFGLGALKLVFFDLGDLGGMARGAGTALIGLLLLGIGQLAPKPEGETGPRNREGMETAGAEER</sequence>
<keyword evidence="4" id="KW-1185">Reference proteome</keyword>
<feature type="transmembrane region" description="Helical" evidence="2">
    <location>
        <begin position="716"/>
        <end position="735"/>
    </location>
</feature>